<dbReference type="Gene3D" id="3.80.10.10">
    <property type="entry name" value="Ribonuclease Inhibitor"/>
    <property type="match status" value="1"/>
</dbReference>
<dbReference type="PANTHER" id="PTHR38926:SF5">
    <property type="entry name" value="F-BOX AND LEUCINE-RICH REPEAT PROTEIN 6"/>
    <property type="match status" value="1"/>
</dbReference>
<dbReference type="PANTHER" id="PTHR38926">
    <property type="entry name" value="F-BOX DOMAIN CONTAINING PROTEIN, EXPRESSED"/>
    <property type="match status" value="1"/>
</dbReference>
<protein>
    <submittedName>
        <fullName evidence="3">F-box/LRR-repeat protein At3g48880-like</fullName>
    </submittedName>
</protein>
<feature type="domain" description="F-box" evidence="1">
    <location>
        <begin position="7"/>
        <end position="48"/>
    </location>
</feature>
<dbReference type="Pfam" id="PF00646">
    <property type="entry name" value="F-box"/>
    <property type="match status" value="1"/>
</dbReference>
<evidence type="ECO:0000313" key="2">
    <source>
        <dbReference type="Proteomes" id="UP001515500"/>
    </source>
</evidence>
<keyword evidence="2" id="KW-1185">Reference proteome</keyword>
<reference evidence="3" key="1">
    <citation type="submission" date="2025-08" db="UniProtKB">
        <authorList>
            <consortium name="RefSeq"/>
        </authorList>
    </citation>
    <scope>IDENTIFICATION</scope>
</reference>
<dbReference type="InterPro" id="IPR001810">
    <property type="entry name" value="F-box_dom"/>
</dbReference>
<dbReference type="SUPFAM" id="SSF52047">
    <property type="entry name" value="RNI-like"/>
    <property type="match status" value="1"/>
</dbReference>
<dbReference type="Gene3D" id="1.20.1280.50">
    <property type="match status" value="1"/>
</dbReference>
<sequence length="277" mass="32251">MERRRRWEDMDTDCLSNIFRHLDVGDRTIAVPFVCKSWYKASLDPLCWLVLDLRPLDFMPRSSFVKMFTEQYSLQHLAFTFSGFLKLVVHRSQGLACELMFPLVFGASLHDLAYASKKCLNLKTLVLPRLTREAENHIPKLIKHWNGLEHLEMESKPSSFLELLAQISAHCVKFTGLKMFGHIKKEDSYALVHSLPKLKYLNLSKSDMTENELMIMIEGLKEMKKLIVNECVGFQVDDVVKRWSLGIQTFQHEGCELRIDDGYDAHEFDCLHVYGFW</sequence>
<dbReference type="RefSeq" id="XP_039140494.1">
    <property type="nucleotide sequence ID" value="XM_039284560.1"/>
</dbReference>
<name>A0AB40CKL1_DIOCR</name>
<dbReference type="InterPro" id="IPR032675">
    <property type="entry name" value="LRR_dom_sf"/>
</dbReference>
<dbReference type="Proteomes" id="UP001515500">
    <property type="component" value="Chromosome 15"/>
</dbReference>
<evidence type="ECO:0000313" key="3">
    <source>
        <dbReference type="RefSeq" id="XP_039140494.1"/>
    </source>
</evidence>
<gene>
    <name evidence="3" type="primary">LOC120277706</name>
</gene>
<dbReference type="GeneID" id="120277706"/>
<organism evidence="2 3">
    <name type="scientific">Dioscorea cayennensis subsp. rotundata</name>
    <name type="common">White Guinea yam</name>
    <name type="synonym">Dioscorea rotundata</name>
    <dbReference type="NCBI Taxonomy" id="55577"/>
    <lineage>
        <taxon>Eukaryota</taxon>
        <taxon>Viridiplantae</taxon>
        <taxon>Streptophyta</taxon>
        <taxon>Embryophyta</taxon>
        <taxon>Tracheophyta</taxon>
        <taxon>Spermatophyta</taxon>
        <taxon>Magnoliopsida</taxon>
        <taxon>Liliopsida</taxon>
        <taxon>Dioscoreales</taxon>
        <taxon>Dioscoreaceae</taxon>
        <taxon>Dioscorea</taxon>
    </lineage>
</organism>
<accession>A0AB40CKL1</accession>
<proteinExistence type="predicted"/>
<evidence type="ECO:0000259" key="1">
    <source>
        <dbReference type="Pfam" id="PF00646"/>
    </source>
</evidence>
<dbReference type="AlphaFoldDB" id="A0AB40CKL1"/>